<name>A0A482VRK8_ASBVE</name>
<sequence>MQMNRKIVLRDVHQVAHFGQCFIAVNPAVIKGGFEERLSNFFNLTKNLQSVDILKLLQHKVVPDWFRETGAGPWRFRTHGQSGPLRRSALLERVSGQLHQVREKVKRETSAPLDLNYFIVIIISNNK</sequence>
<protein>
    <submittedName>
        <fullName evidence="1">Uncharacterized protein</fullName>
    </submittedName>
</protein>
<accession>A0A482VRK8</accession>
<evidence type="ECO:0000313" key="2">
    <source>
        <dbReference type="Proteomes" id="UP000292052"/>
    </source>
</evidence>
<organism evidence="1 2">
    <name type="scientific">Asbolus verrucosus</name>
    <name type="common">Desert ironclad beetle</name>
    <dbReference type="NCBI Taxonomy" id="1661398"/>
    <lineage>
        <taxon>Eukaryota</taxon>
        <taxon>Metazoa</taxon>
        <taxon>Ecdysozoa</taxon>
        <taxon>Arthropoda</taxon>
        <taxon>Hexapoda</taxon>
        <taxon>Insecta</taxon>
        <taxon>Pterygota</taxon>
        <taxon>Neoptera</taxon>
        <taxon>Endopterygota</taxon>
        <taxon>Coleoptera</taxon>
        <taxon>Polyphaga</taxon>
        <taxon>Cucujiformia</taxon>
        <taxon>Tenebrionidae</taxon>
        <taxon>Pimeliinae</taxon>
        <taxon>Asbolus</taxon>
    </lineage>
</organism>
<dbReference type="AlphaFoldDB" id="A0A482VRK8"/>
<evidence type="ECO:0000313" key="1">
    <source>
        <dbReference type="EMBL" id="RZC35485.1"/>
    </source>
</evidence>
<comment type="caution">
    <text evidence="1">The sequence shown here is derived from an EMBL/GenBank/DDBJ whole genome shotgun (WGS) entry which is preliminary data.</text>
</comment>
<dbReference type="Proteomes" id="UP000292052">
    <property type="component" value="Unassembled WGS sequence"/>
</dbReference>
<gene>
    <name evidence="1" type="ORF">BDFB_003153</name>
</gene>
<reference evidence="1 2" key="1">
    <citation type="submission" date="2017-03" db="EMBL/GenBank/DDBJ databases">
        <title>Genome of the blue death feigning beetle - Asbolus verrucosus.</title>
        <authorList>
            <person name="Rider S.D."/>
        </authorList>
    </citation>
    <scope>NUCLEOTIDE SEQUENCE [LARGE SCALE GENOMIC DNA]</scope>
    <source>
        <strain evidence="1">Butters</strain>
        <tissue evidence="1">Head and leg muscle</tissue>
    </source>
</reference>
<dbReference type="EMBL" id="QDEB01070385">
    <property type="protein sequence ID" value="RZC35485.1"/>
    <property type="molecule type" value="Genomic_DNA"/>
</dbReference>
<keyword evidence="2" id="KW-1185">Reference proteome</keyword>
<proteinExistence type="predicted"/>
<dbReference type="OrthoDB" id="7881616at2759"/>